<evidence type="ECO:0000313" key="2">
    <source>
        <dbReference type="Proteomes" id="UP001353858"/>
    </source>
</evidence>
<dbReference type="Proteomes" id="UP001353858">
    <property type="component" value="Unassembled WGS sequence"/>
</dbReference>
<name>A0AAN7Q8L7_9COLE</name>
<accession>A0AAN7Q8L7</accession>
<protein>
    <submittedName>
        <fullName evidence="1">Uncharacterized protein</fullName>
    </submittedName>
</protein>
<gene>
    <name evidence="1" type="ORF">RN001_002388</name>
</gene>
<sequence>MDNGRYGEAGDLNSAPGVDNNALTMDIGESVPYHNNNPSNSQISITQHYDLKLRYRSTDIGPYFVYVESNDKNIGKFQAIRVGHYLKQDAVIRSQISDIKSLGRNKIRLEFISYLAANKIITHTCITDNNFIAYIPKYFVERKGIIKGETRKTVSNCSEYEVTELSEPVEQLEDHNYSLEVDVTSDDNIQSSSTPKK</sequence>
<reference evidence="2" key="1">
    <citation type="submission" date="2023-01" db="EMBL/GenBank/DDBJ databases">
        <title>Key to firefly adult light organ development and bioluminescence: homeobox transcription factors regulate luciferase expression and transportation to peroxisome.</title>
        <authorList>
            <person name="Fu X."/>
        </authorList>
    </citation>
    <scope>NUCLEOTIDE SEQUENCE [LARGE SCALE GENOMIC DNA]</scope>
</reference>
<comment type="caution">
    <text evidence="1">The sequence shown here is derived from an EMBL/GenBank/DDBJ whole genome shotgun (WGS) entry which is preliminary data.</text>
</comment>
<keyword evidence="2" id="KW-1185">Reference proteome</keyword>
<evidence type="ECO:0000313" key="1">
    <source>
        <dbReference type="EMBL" id="KAK4886117.1"/>
    </source>
</evidence>
<dbReference type="EMBL" id="JARPUR010000001">
    <property type="protein sequence ID" value="KAK4886117.1"/>
    <property type="molecule type" value="Genomic_DNA"/>
</dbReference>
<dbReference type="AlphaFoldDB" id="A0AAN7Q8L7"/>
<proteinExistence type="predicted"/>
<organism evidence="1 2">
    <name type="scientific">Aquatica leii</name>
    <dbReference type="NCBI Taxonomy" id="1421715"/>
    <lineage>
        <taxon>Eukaryota</taxon>
        <taxon>Metazoa</taxon>
        <taxon>Ecdysozoa</taxon>
        <taxon>Arthropoda</taxon>
        <taxon>Hexapoda</taxon>
        <taxon>Insecta</taxon>
        <taxon>Pterygota</taxon>
        <taxon>Neoptera</taxon>
        <taxon>Endopterygota</taxon>
        <taxon>Coleoptera</taxon>
        <taxon>Polyphaga</taxon>
        <taxon>Elateriformia</taxon>
        <taxon>Elateroidea</taxon>
        <taxon>Lampyridae</taxon>
        <taxon>Luciolinae</taxon>
        <taxon>Aquatica</taxon>
    </lineage>
</organism>